<keyword evidence="2" id="KW-1185">Reference proteome</keyword>
<evidence type="ECO:0000313" key="1">
    <source>
        <dbReference type="EMBL" id="KAK2142948.1"/>
    </source>
</evidence>
<sequence length="275" mass="30847">MRSTGSTLAGIGDYFRNGAATSAPRPAAPVAAQPFPAPAASSRFGCGGKQTLIAEVLWAMKCVESHYPFHSCEGISVLFQQMFQGHPIAETFSCGETKCRYICQFGLAPHFSSLLKSRINKYSEYVRLWHHDQVHTRYLTSQFIGHGAATDVLQHFNASTSDIRRNGLLQTGSRETGCGLDGLLSSPYYLFKDTPARRDDFTDVTGCNEFPLKFCKHRVDGDDVDMLVASYKGLLHDLAGCELKSRFKDFKVEDNRVNMLLYECMDRNKKFEKLW</sequence>
<gene>
    <name evidence="1" type="ORF">LSH36_894g01003</name>
</gene>
<protein>
    <submittedName>
        <fullName evidence="1">Uncharacterized protein</fullName>
    </submittedName>
</protein>
<accession>A0AAD9IYZ9</accession>
<dbReference type="AlphaFoldDB" id="A0AAD9IYZ9"/>
<organism evidence="1 2">
    <name type="scientific">Paralvinella palmiformis</name>
    <dbReference type="NCBI Taxonomy" id="53620"/>
    <lineage>
        <taxon>Eukaryota</taxon>
        <taxon>Metazoa</taxon>
        <taxon>Spiralia</taxon>
        <taxon>Lophotrochozoa</taxon>
        <taxon>Annelida</taxon>
        <taxon>Polychaeta</taxon>
        <taxon>Sedentaria</taxon>
        <taxon>Canalipalpata</taxon>
        <taxon>Terebellida</taxon>
        <taxon>Terebelliformia</taxon>
        <taxon>Alvinellidae</taxon>
        <taxon>Paralvinella</taxon>
    </lineage>
</organism>
<evidence type="ECO:0000313" key="2">
    <source>
        <dbReference type="Proteomes" id="UP001208570"/>
    </source>
</evidence>
<comment type="caution">
    <text evidence="1">The sequence shown here is derived from an EMBL/GenBank/DDBJ whole genome shotgun (WGS) entry which is preliminary data.</text>
</comment>
<dbReference type="Proteomes" id="UP001208570">
    <property type="component" value="Unassembled WGS sequence"/>
</dbReference>
<dbReference type="EMBL" id="JAODUP010000894">
    <property type="protein sequence ID" value="KAK2142948.1"/>
    <property type="molecule type" value="Genomic_DNA"/>
</dbReference>
<name>A0AAD9IYZ9_9ANNE</name>
<proteinExistence type="predicted"/>
<reference evidence="1" key="1">
    <citation type="journal article" date="2023" name="Mol. Biol. Evol.">
        <title>Third-Generation Sequencing Reveals the Adaptive Role of the Epigenome in Three Deep-Sea Polychaetes.</title>
        <authorList>
            <person name="Perez M."/>
            <person name="Aroh O."/>
            <person name="Sun Y."/>
            <person name="Lan Y."/>
            <person name="Juniper S.K."/>
            <person name="Young C.R."/>
            <person name="Angers B."/>
            <person name="Qian P.Y."/>
        </authorList>
    </citation>
    <scope>NUCLEOTIDE SEQUENCE</scope>
    <source>
        <strain evidence="1">P08H-3</strain>
    </source>
</reference>